<comment type="similarity">
    <text evidence="1">Belongs to the glycosyltransferase group 1 family. Glycosyltransferase 4 subfamily.</text>
</comment>
<dbReference type="InterPro" id="IPR001296">
    <property type="entry name" value="Glyco_trans_1"/>
</dbReference>
<dbReference type="Proteomes" id="UP000297890">
    <property type="component" value="Unassembled WGS sequence"/>
</dbReference>
<dbReference type="SUPFAM" id="SSF53756">
    <property type="entry name" value="UDP-Glycosyltransferase/glycogen phosphorylase"/>
    <property type="match status" value="1"/>
</dbReference>
<dbReference type="OrthoDB" id="8523124at2"/>
<evidence type="ECO:0000256" key="4">
    <source>
        <dbReference type="ARBA" id="ARBA00022676"/>
    </source>
</evidence>
<reference evidence="9 10" key="1">
    <citation type="journal article" date="2019" name="ISME J.">
        <title>Candidatus Macondimonas diazotrophica, a novel gammaproteobacterial genus dominating crude-oil-contaminated coastal sediments.</title>
        <authorList>
            <person name="Karthikeyan S."/>
            <person name="Konstantinidis K."/>
        </authorList>
    </citation>
    <scope>NUCLEOTIDE SEQUENCE [LARGE SCALE GENOMIC DNA]</scope>
    <source>
        <strain evidence="9 10">KTK01</strain>
    </source>
</reference>
<proteinExistence type="inferred from homology"/>
<evidence type="ECO:0000256" key="3">
    <source>
        <dbReference type="ARBA" id="ARBA00022526"/>
    </source>
</evidence>
<comment type="subunit">
    <text evidence="2">Homodimer.</text>
</comment>
<evidence type="ECO:0000256" key="1">
    <source>
        <dbReference type="ARBA" id="ARBA00009481"/>
    </source>
</evidence>
<dbReference type="EMBL" id="SRIO01000001">
    <property type="protein sequence ID" value="TFZ84225.1"/>
    <property type="molecule type" value="Genomic_DNA"/>
</dbReference>
<keyword evidence="6" id="KW-0119">Carbohydrate metabolism</keyword>
<dbReference type="PANTHER" id="PTHR47779">
    <property type="entry name" value="SYNTHASE (CCG-9), PUTATIVE (AFU_ORTHOLOGUE AFUA_3G12100)-RELATED"/>
    <property type="match status" value="1"/>
</dbReference>
<feature type="domain" description="Glycosyl transferase family 1" evidence="7">
    <location>
        <begin position="211"/>
        <end position="380"/>
    </location>
</feature>
<dbReference type="InterPro" id="IPR052078">
    <property type="entry name" value="Trehalose_Metab_GTase"/>
</dbReference>
<name>A0A4Z0FE08_9GAMM</name>
<evidence type="ECO:0000259" key="8">
    <source>
        <dbReference type="Pfam" id="PF21269"/>
    </source>
</evidence>
<evidence type="ECO:0000256" key="6">
    <source>
        <dbReference type="ARBA" id="ARBA00023277"/>
    </source>
</evidence>
<dbReference type="Pfam" id="PF21269">
    <property type="entry name" value="TreT_GT1"/>
    <property type="match status" value="1"/>
</dbReference>
<keyword evidence="3" id="KW-0313">Glucose metabolism</keyword>
<keyword evidence="10" id="KW-1185">Reference proteome</keyword>
<dbReference type="AlphaFoldDB" id="A0A4Z0FE08"/>
<dbReference type="Gene3D" id="3.40.50.2000">
    <property type="entry name" value="Glycogen Phosphorylase B"/>
    <property type="match status" value="2"/>
</dbReference>
<evidence type="ECO:0000256" key="5">
    <source>
        <dbReference type="ARBA" id="ARBA00022679"/>
    </source>
</evidence>
<comment type="caution">
    <text evidence="9">The sequence shown here is derived from an EMBL/GenBank/DDBJ whole genome shotgun (WGS) entry which is preliminary data.</text>
</comment>
<dbReference type="Pfam" id="PF00534">
    <property type="entry name" value="Glycos_transf_1"/>
    <property type="match status" value="1"/>
</dbReference>
<protein>
    <submittedName>
        <fullName evidence="9">Glycosyltransferase</fullName>
    </submittedName>
</protein>
<evidence type="ECO:0000313" key="10">
    <source>
        <dbReference type="Proteomes" id="UP000297890"/>
    </source>
</evidence>
<accession>A0A4Z0FE08</accession>
<dbReference type="RefSeq" id="WP_135280585.1">
    <property type="nucleotide sequence ID" value="NZ_SRIO01000001.1"/>
</dbReference>
<dbReference type="InterPro" id="IPR049438">
    <property type="entry name" value="TreT_GT1"/>
</dbReference>
<gene>
    <name evidence="9" type="ORF">E4680_01450</name>
</gene>
<evidence type="ECO:0000259" key="7">
    <source>
        <dbReference type="Pfam" id="PF00534"/>
    </source>
</evidence>
<organism evidence="9 10">
    <name type="scientific">Candidatus Macondimonas diazotrophica</name>
    <dbReference type="NCBI Taxonomy" id="2305248"/>
    <lineage>
        <taxon>Bacteria</taxon>
        <taxon>Pseudomonadati</taxon>
        <taxon>Pseudomonadota</taxon>
        <taxon>Gammaproteobacteria</taxon>
        <taxon>Chromatiales</taxon>
        <taxon>Ectothiorhodospiraceae</taxon>
        <taxon>Candidatus Macondimonas</taxon>
    </lineage>
</organism>
<dbReference type="PANTHER" id="PTHR47779:SF1">
    <property type="entry name" value="SYNTHASE (CCG-9), PUTATIVE (AFU_ORTHOLOGUE AFUA_3G12100)-RELATED"/>
    <property type="match status" value="1"/>
</dbReference>
<keyword evidence="4" id="KW-0328">Glycosyltransferase</keyword>
<feature type="domain" description="Trehalose synthase N-terminal" evidence="8">
    <location>
        <begin position="34"/>
        <end position="179"/>
    </location>
</feature>
<keyword evidence="5 9" id="KW-0808">Transferase</keyword>
<dbReference type="GO" id="GO:0006006">
    <property type="term" value="P:glucose metabolic process"/>
    <property type="evidence" value="ECO:0007669"/>
    <property type="project" value="UniProtKB-KW"/>
</dbReference>
<evidence type="ECO:0000256" key="2">
    <source>
        <dbReference type="ARBA" id="ARBA00011738"/>
    </source>
</evidence>
<dbReference type="GO" id="GO:0016757">
    <property type="term" value="F:glycosyltransferase activity"/>
    <property type="evidence" value="ECO:0007669"/>
    <property type="project" value="UniProtKB-KW"/>
</dbReference>
<sequence length="413" mass="45592">MNSLLTAYAEVAGSDVVQHLIQLAAPLRGMKIVHVNSTRAGGGVAEILHKLVPLMEALGIDTRWEVITGEESFYQCTKAIHNAMQGNPAPVPETLMRAFEDTTARNAEMLGPVLREADVVFIHDPQPVGLLRHLPDRRGKWIWRCHIDASHPQRAVWRFLRGYVADHDASVFSLADFAQRLPHPIYLIPPSIDPLSEKNIDLPAERAEAICAQQGIDSGRPLMLQVSRYDRFKDPLGVIAAYRLAKTFMPRLQLALAGGAADDDPEGEAVLADVRAAAGGDDDIKVLLLPPDAHTTINALQRSAQFVLQKSLREGFGLTVTEGMWKSKPVIGGNTGGIRLQVINHHTGFLVSTPEGAALRVRYLHQHPALCAEMGGKAREFVRQNFLITRQLRDYLTLIHALMDGRKDRIELV</sequence>
<evidence type="ECO:0000313" key="9">
    <source>
        <dbReference type="EMBL" id="TFZ84225.1"/>
    </source>
</evidence>